<dbReference type="PANTHER" id="PTHR33207">
    <property type="entry name" value="F-BOX DOMAIN CONTAINING PROTEIN-RELATED"/>
    <property type="match status" value="1"/>
</dbReference>
<feature type="domain" description="F-box" evidence="1">
    <location>
        <begin position="28"/>
        <end position="66"/>
    </location>
</feature>
<dbReference type="Proteomes" id="UP000623129">
    <property type="component" value="Unassembled WGS sequence"/>
</dbReference>
<dbReference type="Gene3D" id="1.20.1280.50">
    <property type="match status" value="1"/>
</dbReference>
<dbReference type="InterPro" id="IPR036047">
    <property type="entry name" value="F-box-like_dom_sf"/>
</dbReference>
<dbReference type="EMBL" id="SWLB01000006">
    <property type="protein sequence ID" value="KAF3337557.1"/>
    <property type="molecule type" value="Genomic_DNA"/>
</dbReference>
<reference evidence="3" key="1">
    <citation type="submission" date="2020-01" db="EMBL/GenBank/DDBJ databases">
        <title>Genome sequence of Kobresia littledalei, the first chromosome-level genome in the family Cyperaceae.</title>
        <authorList>
            <person name="Qu G."/>
        </authorList>
    </citation>
    <scope>NUCLEOTIDE SEQUENCE</scope>
    <source>
        <strain evidence="3">C.B.Clarke</strain>
        <tissue evidence="3">Leaf</tissue>
    </source>
</reference>
<dbReference type="SUPFAM" id="SSF81383">
    <property type="entry name" value="F-box domain"/>
    <property type="match status" value="1"/>
</dbReference>
<sequence>MGRPPPFGVPLAPVQPPQDAANLPLDVDLLAEIFRHLDNPASLIKCLLVCRRFYHVISSVLHTTPFFLGFYHVPNNNRVLLPQYINTNPHFTNPNLSLTYLNSETSNKYSIVESRGGRVLLRKMVHGLNLYFVLASPFEQSSVAIESPPLFDVRIHRLVVCAYVPWTPPPNEEYKIVVVFSDKESGAQFTVMGFSSLTHSWTSLSHNQNGGVKFPKKGYPDSLEPTVFAGRMLYKCQNVDYILAVNPSTLLLSKIDLPVSEPCLLCDGNYCLGRTEDDNLCFFLMLKMDLFVWVYLVNNNSIGRWFPHELEDVNKLMDVYAIEMGEVAGMRLSARMEDQMSGFRLVTLNGFGEGSGVLILVMADWVVSYRIKSKKLEVLWCNDDWRTRVQGVYAYEMQWPPVPMRRYIGEEQGACFRS</sequence>
<evidence type="ECO:0000259" key="2">
    <source>
        <dbReference type="Pfam" id="PF23635"/>
    </source>
</evidence>
<evidence type="ECO:0000313" key="4">
    <source>
        <dbReference type="Proteomes" id="UP000623129"/>
    </source>
</evidence>
<comment type="caution">
    <text evidence="3">The sequence shown here is derived from an EMBL/GenBank/DDBJ whole genome shotgun (WGS) entry which is preliminary data.</text>
</comment>
<evidence type="ECO:0000259" key="1">
    <source>
        <dbReference type="Pfam" id="PF12937"/>
    </source>
</evidence>
<dbReference type="OrthoDB" id="656694at2759"/>
<gene>
    <name evidence="3" type="ORF">FCM35_KLT18144</name>
</gene>
<organism evidence="3 4">
    <name type="scientific">Carex littledalei</name>
    <dbReference type="NCBI Taxonomy" id="544730"/>
    <lineage>
        <taxon>Eukaryota</taxon>
        <taxon>Viridiplantae</taxon>
        <taxon>Streptophyta</taxon>
        <taxon>Embryophyta</taxon>
        <taxon>Tracheophyta</taxon>
        <taxon>Spermatophyta</taxon>
        <taxon>Magnoliopsida</taxon>
        <taxon>Liliopsida</taxon>
        <taxon>Poales</taxon>
        <taxon>Cyperaceae</taxon>
        <taxon>Cyperoideae</taxon>
        <taxon>Cariceae</taxon>
        <taxon>Carex</taxon>
        <taxon>Carex subgen. Euthyceras</taxon>
    </lineage>
</organism>
<dbReference type="AlphaFoldDB" id="A0A833VFC8"/>
<protein>
    <submittedName>
        <fullName evidence="3">F-box-like protein</fullName>
    </submittedName>
</protein>
<keyword evidence="4" id="KW-1185">Reference proteome</keyword>
<evidence type="ECO:0000313" key="3">
    <source>
        <dbReference type="EMBL" id="KAF3337557.1"/>
    </source>
</evidence>
<dbReference type="Pfam" id="PF23635">
    <property type="entry name" value="Beta-prop_AT5G49610-like"/>
    <property type="match status" value="1"/>
</dbReference>
<feature type="domain" description="F-box protein AT5G49610-like beta-propeller" evidence="2">
    <location>
        <begin position="111"/>
        <end position="402"/>
    </location>
</feature>
<dbReference type="InterPro" id="IPR056594">
    <property type="entry name" value="AT5G49610-like_b-prop"/>
</dbReference>
<dbReference type="InterPro" id="IPR001810">
    <property type="entry name" value="F-box_dom"/>
</dbReference>
<accession>A0A833VFC8</accession>
<name>A0A833VFC8_9POAL</name>
<dbReference type="Pfam" id="PF12937">
    <property type="entry name" value="F-box-like"/>
    <property type="match status" value="1"/>
</dbReference>
<proteinExistence type="predicted"/>